<sequence>MLDLHRLKALHAVATYGSVGAAAEALMVTPSAISQQLAKLERETGAVLVERNGRGVKLTDAAGLLADHAEKILALVETAEADFEALRGAVVGKLSMAAFATAARGIMPNALTLLKDRHPDLDLLVFEREPDRMVREVTRGEIDLAVVQDWVNRPIAIPDGLSRAALLEDVADVAVPADHPLADQREVALADLPGDQWIISSPGTVCHDFLMFLIRSSEKEPQVVCYADEYPSQVAMVAAGHGYALIPRLGRGAVPDEVRMVPILPRPIRRVYALWRTDAARRPAIRAAVEALRTACAPLALEPGAASLSTPVINQKPVP</sequence>
<dbReference type="PROSITE" id="PS50931">
    <property type="entry name" value="HTH_LYSR"/>
    <property type="match status" value="1"/>
</dbReference>
<reference evidence="6 7" key="1">
    <citation type="submission" date="2019-10" db="EMBL/GenBank/DDBJ databases">
        <title>Whole genome shotgun sequence of Acrocarpospora pleiomorpha NBRC 16267.</title>
        <authorList>
            <person name="Ichikawa N."/>
            <person name="Kimura A."/>
            <person name="Kitahashi Y."/>
            <person name="Komaki H."/>
            <person name="Oguchi A."/>
        </authorList>
    </citation>
    <scope>NUCLEOTIDE SEQUENCE [LARGE SCALE GENOMIC DNA]</scope>
    <source>
        <strain evidence="6 7">NBRC 16267</strain>
    </source>
</reference>
<proteinExistence type="inferred from homology"/>
<evidence type="ECO:0000256" key="4">
    <source>
        <dbReference type="ARBA" id="ARBA00023163"/>
    </source>
</evidence>
<evidence type="ECO:0000256" key="1">
    <source>
        <dbReference type="ARBA" id="ARBA00009437"/>
    </source>
</evidence>
<evidence type="ECO:0000313" key="7">
    <source>
        <dbReference type="Proteomes" id="UP000377595"/>
    </source>
</evidence>
<evidence type="ECO:0000256" key="2">
    <source>
        <dbReference type="ARBA" id="ARBA00023015"/>
    </source>
</evidence>
<dbReference type="OrthoDB" id="3505530at2"/>
<dbReference type="InterPro" id="IPR036390">
    <property type="entry name" value="WH_DNA-bd_sf"/>
</dbReference>
<dbReference type="Pfam" id="PF00126">
    <property type="entry name" value="HTH_1"/>
    <property type="match status" value="1"/>
</dbReference>
<name>A0A5M3XXB0_9ACTN</name>
<dbReference type="InterPro" id="IPR005119">
    <property type="entry name" value="LysR_subst-bd"/>
</dbReference>
<dbReference type="GO" id="GO:0003700">
    <property type="term" value="F:DNA-binding transcription factor activity"/>
    <property type="evidence" value="ECO:0007669"/>
    <property type="project" value="InterPro"/>
</dbReference>
<keyword evidence="4" id="KW-0804">Transcription</keyword>
<protein>
    <submittedName>
        <fullName evidence="6">LysR family transcriptional regulator</fullName>
    </submittedName>
</protein>
<dbReference type="SUPFAM" id="SSF46785">
    <property type="entry name" value="Winged helix' DNA-binding domain"/>
    <property type="match status" value="1"/>
</dbReference>
<evidence type="ECO:0000256" key="3">
    <source>
        <dbReference type="ARBA" id="ARBA00023125"/>
    </source>
</evidence>
<dbReference type="PANTHER" id="PTHR30346">
    <property type="entry name" value="TRANSCRIPTIONAL DUAL REGULATOR HCAR-RELATED"/>
    <property type="match status" value="1"/>
</dbReference>
<accession>A0A5M3XXB0</accession>
<dbReference type="InterPro" id="IPR036388">
    <property type="entry name" value="WH-like_DNA-bd_sf"/>
</dbReference>
<organism evidence="6 7">
    <name type="scientific">Acrocarpospora pleiomorpha</name>
    <dbReference type="NCBI Taxonomy" id="90975"/>
    <lineage>
        <taxon>Bacteria</taxon>
        <taxon>Bacillati</taxon>
        <taxon>Actinomycetota</taxon>
        <taxon>Actinomycetes</taxon>
        <taxon>Streptosporangiales</taxon>
        <taxon>Streptosporangiaceae</taxon>
        <taxon>Acrocarpospora</taxon>
    </lineage>
</organism>
<evidence type="ECO:0000259" key="5">
    <source>
        <dbReference type="PROSITE" id="PS50931"/>
    </source>
</evidence>
<comment type="caution">
    <text evidence="6">The sequence shown here is derived from an EMBL/GenBank/DDBJ whole genome shotgun (WGS) entry which is preliminary data.</text>
</comment>
<dbReference type="EMBL" id="BLAF01000070">
    <property type="protein sequence ID" value="GES25600.1"/>
    <property type="molecule type" value="Genomic_DNA"/>
</dbReference>
<dbReference type="RefSeq" id="WP_155350362.1">
    <property type="nucleotide sequence ID" value="NZ_BAAAHM010000013.1"/>
</dbReference>
<dbReference type="CDD" id="cd08423">
    <property type="entry name" value="PBP2_LTTR_like_6"/>
    <property type="match status" value="1"/>
</dbReference>
<keyword evidence="2" id="KW-0805">Transcription regulation</keyword>
<dbReference type="GO" id="GO:0003677">
    <property type="term" value="F:DNA binding"/>
    <property type="evidence" value="ECO:0007669"/>
    <property type="project" value="UniProtKB-KW"/>
</dbReference>
<dbReference type="Gene3D" id="3.40.190.10">
    <property type="entry name" value="Periplasmic binding protein-like II"/>
    <property type="match status" value="2"/>
</dbReference>
<dbReference type="Proteomes" id="UP000377595">
    <property type="component" value="Unassembled WGS sequence"/>
</dbReference>
<evidence type="ECO:0000313" key="6">
    <source>
        <dbReference type="EMBL" id="GES25600.1"/>
    </source>
</evidence>
<dbReference type="GO" id="GO:0032993">
    <property type="term" value="C:protein-DNA complex"/>
    <property type="evidence" value="ECO:0007669"/>
    <property type="project" value="TreeGrafter"/>
</dbReference>
<dbReference type="PANTHER" id="PTHR30346:SF29">
    <property type="entry name" value="LYSR SUBSTRATE-BINDING"/>
    <property type="match status" value="1"/>
</dbReference>
<comment type="similarity">
    <text evidence="1">Belongs to the LysR transcriptional regulatory family.</text>
</comment>
<dbReference type="AlphaFoldDB" id="A0A5M3XXB0"/>
<gene>
    <name evidence="6" type="ORF">Aple_084990</name>
</gene>
<keyword evidence="3" id="KW-0238">DNA-binding</keyword>
<dbReference type="InterPro" id="IPR000847">
    <property type="entry name" value="LysR_HTH_N"/>
</dbReference>
<dbReference type="SUPFAM" id="SSF53850">
    <property type="entry name" value="Periplasmic binding protein-like II"/>
    <property type="match status" value="1"/>
</dbReference>
<dbReference type="Pfam" id="PF03466">
    <property type="entry name" value="LysR_substrate"/>
    <property type="match status" value="1"/>
</dbReference>
<dbReference type="Gene3D" id="1.10.10.10">
    <property type="entry name" value="Winged helix-like DNA-binding domain superfamily/Winged helix DNA-binding domain"/>
    <property type="match status" value="1"/>
</dbReference>
<feature type="domain" description="HTH lysR-type" evidence="5">
    <location>
        <begin position="2"/>
        <end position="59"/>
    </location>
</feature>
<keyword evidence="7" id="KW-1185">Reference proteome</keyword>